<organism evidence="1">
    <name type="scientific">Candidatus Nitricoxidivorans perseverans</name>
    <dbReference type="NCBI Taxonomy" id="2975601"/>
    <lineage>
        <taxon>Bacteria</taxon>
        <taxon>Pseudomonadati</taxon>
        <taxon>Pseudomonadota</taxon>
        <taxon>Betaproteobacteria</taxon>
        <taxon>Nitrosomonadales</taxon>
        <taxon>Sterolibacteriaceae</taxon>
        <taxon>Candidatus Nitricoxidivorans</taxon>
    </lineage>
</organism>
<dbReference type="Proteomes" id="UP001234916">
    <property type="component" value="Chromosome"/>
</dbReference>
<dbReference type="KEGG" id="npv:OHM77_08000"/>
<dbReference type="AlphaFoldDB" id="A0AA49FJB9"/>
<name>A0AA49FJB9_9PROT</name>
<sequence length="57" mass="6699">MNAPDIRWIRRLDHFSQAFLQLQEAVDLSLRADITDADVLDRIRRVGVGFYERAQHC</sequence>
<reference evidence="1" key="1">
    <citation type="journal article" date="2023" name="Nat. Microbiol.">
        <title>Enrichment and characterization of a nitric oxide-reducing microbial community in a continuous bioreactor.</title>
        <authorList>
            <person name="Garrido-Amador P."/>
            <person name="Stortenbeker N."/>
            <person name="Wessels H.J.C.T."/>
            <person name="Speth D.R."/>
            <person name="Garcia-Heredia I."/>
            <person name="Kartal B."/>
        </authorList>
    </citation>
    <scope>NUCLEOTIDE SEQUENCE</scope>
    <source>
        <strain evidence="1">MAG1</strain>
    </source>
</reference>
<evidence type="ECO:0000313" key="1">
    <source>
        <dbReference type="EMBL" id="WIM04645.1"/>
    </source>
</evidence>
<proteinExistence type="predicted"/>
<protein>
    <submittedName>
        <fullName evidence="1">Uncharacterized protein</fullName>
    </submittedName>
</protein>
<dbReference type="EMBL" id="CP107246">
    <property type="protein sequence ID" value="WIM04645.1"/>
    <property type="molecule type" value="Genomic_DNA"/>
</dbReference>
<gene>
    <name evidence="1" type="ORF">OHM77_08000</name>
</gene>
<accession>A0AA49FJB9</accession>